<dbReference type="eggNOG" id="ENOG5031V4J">
    <property type="taxonomic scope" value="Bacteria"/>
</dbReference>
<sequence length="127" mass="14704">MPDLSTDEFIAISKLQPEARFDYALEKITEHKELWGLFGENGWLLLQAEDDACMPIWPSESFAKAWEKNDFPDCKPKTISLEDWMQQWLPGMEKNGTLILVFPLSEDEEGIMLEASELTECFNELQE</sequence>
<dbReference type="AlphaFoldDB" id="K6X0I3"/>
<dbReference type="STRING" id="1127673.GLIP_1555"/>
<evidence type="ECO:0008006" key="3">
    <source>
        <dbReference type="Google" id="ProtNLM"/>
    </source>
</evidence>
<dbReference type="Proteomes" id="UP000006334">
    <property type="component" value="Unassembled WGS sequence"/>
</dbReference>
<evidence type="ECO:0000313" key="2">
    <source>
        <dbReference type="Proteomes" id="UP000006334"/>
    </source>
</evidence>
<evidence type="ECO:0000313" key="1">
    <source>
        <dbReference type="EMBL" id="GAC14189.1"/>
    </source>
</evidence>
<proteinExistence type="predicted"/>
<organism evidence="1 2">
    <name type="scientific">Aliiglaciecola lipolytica E3</name>
    <dbReference type="NCBI Taxonomy" id="1127673"/>
    <lineage>
        <taxon>Bacteria</taxon>
        <taxon>Pseudomonadati</taxon>
        <taxon>Pseudomonadota</taxon>
        <taxon>Gammaproteobacteria</taxon>
        <taxon>Alteromonadales</taxon>
        <taxon>Alteromonadaceae</taxon>
        <taxon>Aliiglaciecola</taxon>
    </lineage>
</organism>
<comment type="caution">
    <text evidence="1">The sequence shown here is derived from an EMBL/GenBank/DDBJ whole genome shotgun (WGS) entry which is preliminary data.</text>
</comment>
<protein>
    <recommendedName>
        <fullName evidence="3">DUF2750 domain-containing protein</fullName>
    </recommendedName>
</protein>
<name>K6X0I3_9ALTE</name>
<dbReference type="EMBL" id="BAEN01000035">
    <property type="protein sequence ID" value="GAC14189.1"/>
    <property type="molecule type" value="Genomic_DNA"/>
</dbReference>
<dbReference type="Pfam" id="PF11042">
    <property type="entry name" value="DUF2750"/>
    <property type="match status" value="1"/>
</dbReference>
<reference evidence="1 2" key="1">
    <citation type="journal article" date="2017" name="Antonie Van Leeuwenhoek">
        <title>Rhizobium rhizosphaerae sp. nov., a novel species isolated from rice rhizosphere.</title>
        <authorList>
            <person name="Zhao J.J."/>
            <person name="Zhang J."/>
            <person name="Zhang R.J."/>
            <person name="Zhang C.W."/>
            <person name="Yin H.Q."/>
            <person name="Zhang X.X."/>
        </authorList>
    </citation>
    <scope>NUCLEOTIDE SEQUENCE [LARGE SCALE GENOMIC DNA]</scope>
    <source>
        <strain evidence="1 2">E3</strain>
    </source>
</reference>
<dbReference type="RefSeq" id="WP_008844005.1">
    <property type="nucleotide sequence ID" value="NZ_BAEN01000035.1"/>
</dbReference>
<accession>K6X0I3</accession>
<gene>
    <name evidence="1" type="ORF">GLIP_1555</name>
</gene>
<dbReference type="InterPro" id="IPR021284">
    <property type="entry name" value="DUF2750"/>
</dbReference>
<dbReference type="OrthoDB" id="2936081at2"/>
<keyword evidence="2" id="KW-1185">Reference proteome</keyword>